<dbReference type="EMBL" id="JAOXHL010000003">
    <property type="protein sequence ID" value="MCV3728666.1"/>
    <property type="molecule type" value="Genomic_DNA"/>
</dbReference>
<reference evidence="4 5" key="1">
    <citation type="journal article" date="2020" name="Int. J. Syst. Evol. Microbiol.">
        <title>Ureaplasma miroungigenitalium sp. nov. isolated from northern elephant seals (Mirounga angustirostris) and Ureaplasma zalophigenitalium sp. nov. isolated from California sea lions (Zalophus californianus).</title>
        <authorList>
            <person name="Volokhov D.V."/>
            <person name="Gulland F.M."/>
            <person name="Gao Y."/>
            <person name="Chizhikov V.E."/>
        </authorList>
    </citation>
    <scope>NUCLEOTIDE SEQUENCE [LARGE SCALE GENOMIC DNA]</scope>
    <source>
        <strain evidence="4 5">ES3182-GEN</strain>
    </source>
</reference>
<comment type="subcellular location">
    <subcellularLocation>
        <location evidence="3">Cytoplasm</location>
    </subcellularLocation>
</comment>
<dbReference type="InterPro" id="IPR002639">
    <property type="entry name" value="UreF"/>
</dbReference>
<dbReference type="HAMAP" id="MF_01385">
    <property type="entry name" value="UreF"/>
    <property type="match status" value="1"/>
</dbReference>
<evidence type="ECO:0000313" key="5">
    <source>
        <dbReference type="Proteomes" id="UP001208245"/>
    </source>
</evidence>
<keyword evidence="3" id="KW-0963">Cytoplasm</keyword>
<dbReference type="PANTHER" id="PTHR33620">
    <property type="entry name" value="UREASE ACCESSORY PROTEIN F"/>
    <property type="match status" value="1"/>
</dbReference>
<comment type="caution">
    <text evidence="4">The sequence shown here is derived from an EMBL/GenBank/DDBJ whole genome shotgun (WGS) entry which is preliminary data.</text>
</comment>
<keyword evidence="2 3" id="KW-0143">Chaperone</keyword>
<organism evidence="4 5">
    <name type="scientific">Ureaplasma miroungigenitalium</name>
    <dbReference type="NCBI Taxonomy" id="1042321"/>
    <lineage>
        <taxon>Bacteria</taxon>
        <taxon>Bacillati</taxon>
        <taxon>Mycoplasmatota</taxon>
        <taxon>Mycoplasmoidales</taxon>
        <taxon>Mycoplasmoidaceae</taxon>
        <taxon>Ureaplasma</taxon>
    </lineage>
</organism>
<protein>
    <recommendedName>
        <fullName evidence="3">Urease accessory protein UreF</fullName>
    </recommendedName>
</protein>
<comment type="function">
    <text evidence="3">Required for maturation of urease via the functional incorporation of the urease nickel metallocenter.</text>
</comment>
<dbReference type="PIRSF" id="PIRSF009467">
    <property type="entry name" value="Ureas_acces_UreF"/>
    <property type="match status" value="1"/>
</dbReference>
<evidence type="ECO:0000256" key="3">
    <source>
        <dbReference type="HAMAP-Rule" id="MF_01385"/>
    </source>
</evidence>
<comment type="similarity">
    <text evidence="3">Belongs to the UreF family.</text>
</comment>
<gene>
    <name evidence="3" type="primary">ureF</name>
    <name evidence="4" type="ORF">OF376_02670</name>
</gene>
<dbReference type="RefSeq" id="WP_263822007.1">
    <property type="nucleotide sequence ID" value="NZ_JAOXHK010000003.1"/>
</dbReference>
<name>A0ABT3BN54_9BACT</name>
<dbReference type="PANTHER" id="PTHR33620:SF1">
    <property type="entry name" value="UREASE ACCESSORY PROTEIN F"/>
    <property type="match status" value="1"/>
</dbReference>
<dbReference type="Pfam" id="PF01730">
    <property type="entry name" value="UreF"/>
    <property type="match status" value="1"/>
</dbReference>
<keyword evidence="1 3" id="KW-0996">Nickel insertion</keyword>
<keyword evidence="5" id="KW-1185">Reference proteome</keyword>
<dbReference type="Gene3D" id="1.10.4190.10">
    <property type="entry name" value="Urease accessory protein UreF"/>
    <property type="match status" value="1"/>
</dbReference>
<comment type="subunit">
    <text evidence="3">UreD, UreF and UreG form a complex that acts as a GTP-hydrolysis-dependent molecular chaperone, activating the urease apoprotein by helping to assemble the nickel containing metallocenter of UreC. The UreE protein probably delivers the nickel.</text>
</comment>
<dbReference type="InterPro" id="IPR038277">
    <property type="entry name" value="UreF_sf"/>
</dbReference>
<evidence type="ECO:0000313" key="4">
    <source>
        <dbReference type="EMBL" id="MCV3728666.1"/>
    </source>
</evidence>
<evidence type="ECO:0000256" key="1">
    <source>
        <dbReference type="ARBA" id="ARBA00022988"/>
    </source>
</evidence>
<accession>A0ABT3BN54</accession>
<evidence type="ECO:0000256" key="2">
    <source>
        <dbReference type="ARBA" id="ARBA00023186"/>
    </source>
</evidence>
<dbReference type="Proteomes" id="UP001208245">
    <property type="component" value="Unassembled WGS sequence"/>
</dbReference>
<sequence>MQITNANFPIGSFSHSFGIETYIREEIVHDSKTLEKALLLYMNEQLLFGDLLAIRQVYSLLKANKINEIWDVDRMISFQGLARETRDGQRRIGVQMVKIYNELYNDPLLLEYHKKIKAKECFGNPAISFALLAHYLNIDLRTALYTHLYSTTAALTQNCVRAIPLGQVPGQILVNKLKHTYFDDIIHKAMHLDFETDFCKNIPGLEIAQMEHEDVPVRLFMS</sequence>
<proteinExistence type="inferred from homology"/>